<comment type="caution">
    <text evidence="2">The sequence shown here is derived from an EMBL/GenBank/DDBJ whole genome shotgun (WGS) entry which is preliminary data.</text>
</comment>
<dbReference type="InterPro" id="IPR016181">
    <property type="entry name" value="Acyl_CoA_acyltransferase"/>
</dbReference>
<evidence type="ECO:0000313" key="2">
    <source>
        <dbReference type="EMBL" id="OCS86691.1"/>
    </source>
</evidence>
<dbReference type="Proteomes" id="UP000093482">
    <property type="component" value="Unassembled WGS sequence"/>
</dbReference>
<name>A0A1C0YHS4_9BACL</name>
<organism evidence="2 3">
    <name type="scientific">Caryophanon latum</name>
    <dbReference type="NCBI Taxonomy" id="33977"/>
    <lineage>
        <taxon>Bacteria</taxon>
        <taxon>Bacillati</taxon>
        <taxon>Bacillota</taxon>
        <taxon>Bacilli</taxon>
        <taxon>Bacillales</taxon>
        <taxon>Caryophanaceae</taxon>
        <taxon>Caryophanon</taxon>
    </lineage>
</organism>
<proteinExistence type="predicted"/>
<feature type="domain" description="N-acetyltransferase" evidence="1">
    <location>
        <begin position="97"/>
        <end position="167"/>
    </location>
</feature>
<dbReference type="PANTHER" id="PTHR43415:SF3">
    <property type="entry name" value="GNAT-FAMILY ACETYLTRANSFERASE"/>
    <property type="match status" value="1"/>
</dbReference>
<dbReference type="Pfam" id="PF13302">
    <property type="entry name" value="Acetyltransf_3"/>
    <property type="match status" value="1"/>
</dbReference>
<dbReference type="Gene3D" id="3.40.630.30">
    <property type="match status" value="1"/>
</dbReference>
<accession>A0A1C0YHS4</accession>
<evidence type="ECO:0000259" key="1">
    <source>
        <dbReference type="PROSITE" id="PS51186"/>
    </source>
</evidence>
<dbReference type="GO" id="GO:0016747">
    <property type="term" value="F:acyltransferase activity, transferring groups other than amino-acyl groups"/>
    <property type="evidence" value="ECO:0007669"/>
    <property type="project" value="InterPro"/>
</dbReference>
<dbReference type="PANTHER" id="PTHR43415">
    <property type="entry name" value="SPERMIDINE N(1)-ACETYLTRANSFERASE"/>
    <property type="match status" value="1"/>
</dbReference>
<dbReference type="EMBL" id="MATO01000061">
    <property type="protein sequence ID" value="OCS86691.1"/>
    <property type="molecule type" value="Genomic_DNA"/>
</dbReference>
<protein>
    <recommendedName>
        <fullName evidence="1">N-acetyltransferase domain-containing protein</fullName>
    </recommendedName>
</protein>
<sequence>MNRVYLRPLQMQDATQIHAATEDEEIRYYTSTTERFTVEAIEQFIIRSSSDRSRMDFAICDTTTDAMLGEVSLLDVDERNKRGAMRIMLHSLHDADKGYGTEAMLHFIRYVFEDVQLNRLELEVLAYNPRAKHVYEKVGFMMEGIAREATYYNGRFVDEIHMSMLKRDYERLYG</sequence>
<gene>
    <name evidence="2" type="ORF">A6K76_14375</name>
</gene>
<dbReference type="OrthoDB" id="9795206at2"/>
<dbReference type="RefSeq" id="WP_066466053.1">
    <property type="nucleotide sequence ID" value="NZ_MATO01000061.1"/>
</dbReference>
<dbReference type="InterPro" id="IPR000182">
    <property type="entry name" value="GNAT_dom"/>
</dbReference>
<keyword evidence="3" id="KW-1185">Reference proteome</keyword>
<evidence type="ECO:0000313" key="3">
    <source>
        <dbReference type="Proteomes" id="UP000093482"/>
    </source>
</evidence>
<dbReference type="PROSITE" id="PS51186">
    <property type="entry name" value="GNAT"/>
    <property type="match status" value="1"/>
</dbReference>
<reference evidence="2 3" key="1">
    <citation type="submission" date="2016-07" db="EMBL/GenBank/DDBJ databases">
        <title>Caryophanon latum genome sequencing.</title>
        <authorList>
            <person name="Verma A."/>
            <person name="Pal Y."/>
            <person name="Krishnamurthi S."/>
        </authorList>
    </citation>
    <scope>NUCLEOTIDE SEQUENCE [LARGE SCALE GENOMIC DNA]</scope>
    <source>
        <strain evidence="2 3">DSM 14151</strain>
    </source>
</reference>
<dbReference type="AlphaFoldDB" id="A0A1C0YHS4"/>
<dbReference type="SUPFAM" id="SSF55729">
    <property type="entry name" value="Acyl-CoA N-acyltransferases (Nat)"/>
    <property type="match status" value="1"/>
</dbReference>